<evidence type="ECO:0000259" key="17">
    <source>
        <dbReference type="PROSITE" id="PS51034"/>
    </source>
</evidence>
<dbReference type="InterPro" id="IPR048290">
    <property type="entry name" value="ZP_chr"/>
</dbReference>
<dbReference type="Pfam" id="PF00100">
    <property type="entry name" value="Zona_pellucida"/>
    <property type="match status" value="1"/>
</dbReference>
<dbReference type="InterPro" id="IPR001507">
    <property type="entry name" value="ZP_dom"/>
</dbReference>
<evidence type="ECO:0000256" key="8">
    <source>
        <dbReference type="ARBA" id="ARBA00022685"/>
    </source>
</evidence>
<feature type="signal peptide" evidence="16">
    <location>
        <begin position="1"/>
        <end position="23"/>
    </location>
</feature>
<dbReference type="PROSITE" id="PS51034">
    <property type="entry name" value="ZP_2"/>
    <property type="match status" value="1"/>
</dbReference>
<name>A0A2U9CQI1_SCOMX</name>
<organism evidence="18 19">
    <name type="scientific">Scophthalmus maximus</name>
    <name type="common">Turbot</name>
    <name type="synonym">Psetta maxima</name>
    <dbReference type="NCBI Taxonomy" id="52904"/>
    <lineage>
        <taxon>Eukaryota</taxon>
        <taxon>Metazoa</taxon>
        <taxon>Chordata</taxon>
        <taxon>Craniata</taxon>
        <taxon>Vertebrata</taxon>
        <taxon>Euteleostomi</taxon>
        <taxon>Actinopterygii</taxon>
        <taxon>Neopterygii</taxon>
        <taxon>Teleostei</taxon>
        <taxon>Neoteleostei</taxon>
        <taxon>Acanthomorphata</taxon>
        <taxon>Carangaria</taxon>
        <taxon>Pleuronectiformes</taxon>
        <taxon>Pleuronectoidei</taxon>
        <taxon>Scophthalmidae</taxon>
        <taxon>Scophthalmus</taxon>
    </lineage>
</organism>
<evidence type="ECO:0000256" key="1">
    <source>
        <dbReference type="ARBA" id="ARBA00004251"/>
    </source>
</evidence>
<proteinExistence type="inferred from homology"/>
<evidence type="ECO:0000256" key="9">
    <source>
        <dbReference type="ARBA" id="ARBA00022692"/>
    </source>
</evidence>
<dbReference type="FunFam" id="2.60.40.3210:FF:000001">
    <property type="entry name" value="Zona pellucida sperm-binding protein 3"/>
    <property type="match status" value="1"/>
</dbReference>
<keyword evidence="14" id="KW-0325">Glycoprotein</keyword>
<dbReference type="InterPro" id="IPR055355">
    <property type="entry name" value="ZP-C"/>
</dbReference>
<comment type="subcellular location">
    <subcellularLocation>
        <location evidence="1">Cell membrane</location>
        <topology evidence="1">Single-pass type I membrane protein</topology>
    </subcellularLocation>
    <subcellularLocation>
        <location evidence="2">Secreted</location>
        <location evidence="2">Extracellular space</location>
        <location evidence="2">Extracellular matrix</location>
    </subcellularLocation>
</comment>
<dbReference type="STRING" id="52904.ENSSMAP00000020536"/>
<keyword evidence="6" id="KW-0964">Secreted</keyword>
<dbReference type="FunFam" id="2.60.40.4100:FF:000002">
    <property type="entry name" value="Zona pellucida sperm-binding protein 3"/>
    <property type="match status" value="1"/>
</dbReference>
<evidence type="ECO:0000256" key="16">
    <source>
        <dbReference type="SAM" id="SignalP"/>
    </source>
</evidence>
<dbReference type="GO" id="GO:0005886">
    <property type="term" value="C:plasma membrane"/>
    <property type="evidence" value="ECO:0007669"/>
    <property type="project" value="UniProtKB-SubCell"/>
</dbReference>
<comment type="similarity">
    <text evidence="3">Belongs to the ZP domain family. ZPC subfamily.</text>
</comment>
<evidence type="ECO:0000256" key="14">
    <source>
        <dbReference type="ARBA" id="ARBA00023180"/>
    </source>
</evidence>
<dbReference type="GO" id="GO:0005737">
    <property type="term" value="C:cytoplasm"/>
    <property type="evidence" value="ECO:0007669"/>
    <property type="project" value="TreeGrafter"/>
</dbReference>
<sequence>MVIVGHAASVALLFSFAFVVADAIRPLKDGPMIDAEGREYKSAAVRTDAEEMGRPRATDGSMVRVQCTDVSMIVVVNARLVQNGPTVSPGDLFLGEAHSGGRRCRAAAVSDTEYVIEAGLRDCGSKLVISEDSLIYSNKLVFSPAASYHGGTRRAHAVVPVSCQYQKPRHVSGYAPPPQQQQPLTLFTPAVQYSAFSLKLMTGDWKSEMFSSASYVGDLLHLEASYAGPDAGQRRLFIDHCVATLTPDAASVPRYYFIENHGCVTDAKQGGSNTMFKPRLRTDSLRLQLDAFLFHRDPRNSIFITCQLTATSELWKSGPINKACNYVHSSWTNEDGDVGVCQCCDRYCQGRSLEVEGAMLDSLEIISVDQCDDTKLEVLSKEEIQLIETYFYRGGKIDWINFWLADKLKCGAIIKRDAYREANTLLDKIAHCSSATRPIESVNISHHPGSGGSTVARQILWSWRQKFILTFVLMSKEFQPSYIEDFVKNLLDKIDHSSLITRLIRFVALLNSYVEDSYISMSHCEASLGLATHVVGAKYHAFLDHLTDEARLLFIHFKEVSTHIASIRIIHQLVAKEILNQLSANRPQSDVAMDLINDKVLVNHRFDREEFLKFIRALFIRRHKKSRGDAEDTTFSPLIEHVSTERGDVQKAVDLMKAAYIALGKDALVAQQLARLLYTNLRFEEALEWAEEAKSILPYDTFVLDTLGQVYKKWFYHLYDNLEDKELSPERGIEIISIALKGISAFRASEKTPKKETVSLNSSYYGEVDVGCRLLKFLSGVDVFSNDTGKSELMKYLLTEYIPTEVKTPWQRFHLQLKGLQKCLGQALECISEDLSYFQTDISEEEVELDARDLEQVYKPREWLTKKSAVYAGCFCVIPDESDQAAESDSADMVGPAEKLSPFQRQMRTYKLGGGNVTAILSLLYDKKPQRAGRKLEKIISMYPENLKWSDLDQTEIANFIFCQIALNCTLHGSSELLSLEKLQDLSKRFIKKGRNMSSAIALFLLSLLFWPETSDELSSADTQILLSAINELQRLCEQKSQHVSLKKKRIVTHFFLAKAKGLNKIVHRSAIEKNVNGTLSERKLKWLGGEVWKTKEVVQLLKRVEGWTENGSLFVKGGTRDSKIRVLPRFSASLPNGNESVTFYLGFSFDGVVACDIRCSDDPSTFASFVLF</sequence>
<dbReference type="Gene3D" id="2.60.40.4100">
    <property type="entry name" value="Zona pellucida, ZP-C domain"/>
    <property type="match status" value="1"/>
</dbReference>
<keyword evidence="19" id="KW-1185">Reference proteome</keyword>
<protein>
    <recommendedName>
        <fullName evidence="4">Zona pellucida sperm-binding protein 3</fullName>
    </recommendedName>
    <alternativeName>
        <fullName evidence="15">Zona pellucida glycoprotein 3</fullName>
    </alternativeName>
</protein>
<accession>A0A2U9CQI1</accession>
<dbReference type="SMART" id="SM00241">
    <property type="entry name" value="ZP"/>
    <property type="match status" value="1"/>
</dbReference>
<evidence type="ECO:0000256" key="4">
    <source>
        <dbReference type="ARBA" id="ARBA00017980"/>
    </source>
</evidence>
<keyword evidence="8" id="KW-0165">Cleavage on pair of basic residues</keyword>
<evidence type="ECO:0000256" key="6">
    <source>
        <dbReference type="ARBA" id="ARBA00022525"/>
    </source>
</evidence>
<dbReference type="PANTHER" id="PTHR16155:SF3">
    <property type="entry name" value="STERILE ALPHA MOTIF DOMAIN-CONTAINING PROTEIN 9-LIKE"/>
    <property type="match status" value="1"/>
</dbReference>
<reference evidence="18 19" key="1">
    <citation type="submission" date="2017-12" db="EMBL/GenBank/DDBJ databases">
        <title>Integrating genomic resources of turbot (Scophthalmus maximus) in depth evaluation of genetic and physical mapping variation across individuals.</title>
        <authorList>
            <person name="Martinez P."/>
        </authorList>
    </citation>
    <scope>NUCLEOTIDE SEQUENCE [LARGE SCALE GENOMIC DNA]</scope>
</reference>
<evidence type="ECO:0000256" key="2">
    <source>
        <dbReference type="ARBA" id="ARBA00004498"/>
    </source>
</evidence>
<dbReference type="PANTHER" id="PTHR16155">
    <property type="entry name" value="DED DOMAIN-CONTAINING PROTEIN"/>
    <property type="match status" value="1"/>
</dbReference>
<dbReference type="PRINTS" id="PR00023">
    <property type="entry name" value="ZPELLUCIDA"/>
</dbReference>
<dbReference type="InterPro" id="IPR042235">
    <property type="entry name" value="ZP-C_dom"/>
</dbReference>
<evidence type="ECO:0000313" key="18">
    <source>
        <dbReference type="EMBL" id="AWP18817.1"/>
    </source>
</evidence>
<dbReference type="AlphaFoldDB" id="A0A2U9CQI1"/>
<gene>
    <name evidence="18" type="ORF">SMAX5B_021017</name>
</gene>
<evidence type="ECO:0000256" key="5">
    <source>
        <dbReference type="ARBA" id="ARBA00022475"/>
    </source>
</evidence>
<dbReference type="Proteomes" id="UP000246464">
    <property type="component" value="Chromosome 19"/>
</dbReference>
<dbReference type="InterPro" id="IPR055356">
    <property type="entry name" value="ZP-N"/>
</dbReference>
<evidence type="ECO:0000256" key="11">
    <source>
        <dbReference type="ARBA" id="ARBA00022989"/>
    </source>
</evidence>
<evidence type="ECO:0000256" key="15">
    <source>
        <dbReference type="ARBA" id="ARBA00030824"/>
    </source>
</evidence>
<keyword evidence="7" id="KW-0272">Extracellular matrix</keyword>
<evidence type="ECO:0000256" key="12">
    <source>
        <dbReference type="ARBA" id="ARBA00023136"/>
    </source>
</evidence>
<dbReference type="EMBL" id="CP026261">
    <property type="protein sequence ID" value="AWP18817.1"/>
    <property type="molecule type" value="Genomic_DNA"/>
</dbReference>
<keyword evidence="12" id="KW-0472">Membrane</keyword>
<dbReference type="Pfam" id="PF23344">
    <property type="entry name" value="ZP-N"/>
    <property type="match status" value="1"/>
</dbReference>
<keyword evidence="10 16" id="KW-0732">Signal</keyword>
<evidence type="ECO:0000313" key="19">
    <source>
        <dbReference type="Proteomes" id="UP000246464"/>
    </source>
</evidence>
<feature type="chain" id="PRO_5015989504" description="Zona pellucida sperm-binding protein 3" evidence="16">
    <location>
        <begin position="24"/>
        <end position="1173"/>
    </location>
</feature>
<dbReference type="SUPFAM" id="SSF48452">
    <property type="entry name" value="TPR-like"/>
    <property type="match status" value="1"/>
</dbReference>
<keyword evidence="9" id="KW-0812">Transmembrane</keyword>
<dbReference type="InterPro" id="IPR011990">
    <property type="entry name" value="TPR-like_helical_dom_sf"/>
</dbReference>
<evidence type="ECO:0000256" key="3">
    <source>
        <dbReference type="ARBA" id="ARBA00006735"/>
    </source>
</evidence>
<evidence type="ECO:0000256" key="7">
    <source>
        <dbReference type="ARBA" id="ARBA00022530"/>
    </source>
</evidence>
<dbReference type="Gene3D" id="2.60.40.3210">
    <property type="entry name" value="Zona pellucida, ZP-N domain"/>
    <property type="match status" value="1"/>
</dbReference>
<keyword evidence="13" id="KW-1015">Disulfide bond</keyword>
<evidence type="ECO:0000256" key="10">
    <source>
        <dbReference type="ARBA" id="ARBA00022729"/>
    </source>
</evidence>
<evidence type="ECO:0000256" key="13">
    <source>
        <dbReference type="ARBA" id="ARBA00023157"/>
    </source>
</evidence>
<keyword evidence="5" id="KW-1003">Cell membrane</keyword>
<dbReference type="Gene3D" id="1.25.40.10">
    <property type="entry name" value="Tetratricopeptide repeat domain"/>
    <property type="match status" value="1"/>
</dbReference>
<keyword evidence="11" id="KW-1133">Transmembrane helix</keyword>
<feature type="domain" description="ZP" evidence="17">
    <location>
        <begin position="66"/>
        <end position="331"/>
    </location>
</feature>